<dbReference type="EMBL" id="FNFL01000005">
    <property type="protein sequence ID" value="SDK36027.1"/>
    <property type="molecule type" value="Genomic_DNA"/>
</dbReference>
<feature type="transmembrane region" description="Helical" evidence="1">
    <location>
        <begin position="9"/>
        <end position="29"/>
    </location>
</feature>
<evidence type="ECO:0000256" key="1">
    <source>
        <dbReference type="SAM" id="Phobius"/>
    </source>
</evidence>
<proteinExistence type="predicted"/>
<feature type="transmembrane region" description="Helical" evidence="1">
    <location>
        <begin position="106"/>
        <end position="122"/>
    </location>
</feature>
<evidence type="ECO:0000313" key="2">
    <source>
        <dbReference type="EMBL" id="SDK36027.1"/>
    </source>
</evidence>
<dbReference type="AlphaFoldDB" id="A0A1G9B934"/>
<protein>
    <recommendedName>
        <fullName evidence="4">Regulatory protein YrvL</fullName>
    </recommendedName>
</protein>
<evidence type="ECO:0000313" key="3">
    <source>
        <dbReference type="Proteomes" id="UP000198694"/>
    </source>
</evidence>
<keyword evidence="1" id="KW-0812">Transmembrane</keyword>
<accession>A0A1G9B934</accession>
<name>A0A1G9B934_9BACI</name>
<feature type="transmembrane region" description="Helical" evidence="1">
    <location>
        <begin position="73"/>
        <end position="94"/>
    </location>
</feature>
<sequence length="135" mass="15452">MGKWMMRKVMALVTMNGVVLLLLAIYVLLEGETITFAALIWVVILPIFFIIGILISILADLLTWPFVYLSCNVVRPVMSLLIHLLFSFGALVVYEAAAERLWDIPFIEWIVVLVAAFSLWFGDEQTRRFQQKKST</sequence>
<organism evidence="2 3">
    <name type="scientific">Sediminibacillus albus</name>
    <dbReference type="NCBI Taxonomy" id="407036"/>
    <lineage>
        <taxon>Bacteria</taxon>
        <taxon>Bacillati</taxon>
        <taxon>Bacillota</taxon>
        <taxon>Bacilli</taxon>
        <taxon>Bacillales</taxon>
        <taxon>Bacillaceae</taxon>
        <taxon>Sediminibacillus</taxon>
    </lineage>
</organism>
<feature type="transmembrane region" description="Helical" evidence="1">
    <location>
        <begin position="35"/>
        <end position="61"/>
    </location>
</feature>
<evidence type="ECO:0008006" key="4">
    <source>
        <dbReference type="Google" id="ProtNLM"/>
    </source>
</evidence>
<keyword evidence="3" id="KW-1185">Reference proteome</keyword>
<keyword evidence="1" id="KW-0472">Membrane</keyword>
<dbReference type="RefSeq" id="WP_093215579.1">
    <property type="nucleotide sequence ID" value="NZ_FNFL01000005.1"/>
</dbReference>
<reference evidence="2 3" key="1">
    <citation type="submission" date="2016-10" db="EMBL/GenBank/DDBJ databases">
        <authorList>
            <person name="de Groot N.N."/>
        </authorList>
    </citation>
    <scope>NUCLEOTIDE SEQUENCE [LARGE SCALE GENOMIC DNA]</scope>
    <source>
        <strain evidence="2 3">CGMCC 1.6502</strain>
    </source>
</reference>
<dbReference type="STRING" id="407036.SAMN05216243_2888"/>
<gene>
    <name evidence="2" type="ORF">SAMN05216243_2888</name>
</gene>
<keyword evidence="1" id="KW-1133">Transmembrane helix</keyword>
<dbReference type="Proteomes" id="UP000198694">
    <property type="component" value="Unassembled WGS sequence"/>
</dbReference>